<organism evidence="1 2">
    <name type="scientific">Lentilactobacillus sunkii</name>
    <dbReference type="NCBI Taxonomy" id="481719"/>
    <lineage>
        <taxon>Bacteria</taxon>
        <taxon>Bacillati</taxon>
        <taxon>Bacillota</taxon>
        <taxon>Bacilli</taxon>
        <taxon>Lactobacillales</taxon>
        <taxon>Lactobacillaceae</taxon>
        <taxon>Lentilactobacillus</taxon>
    </lineage>
</organism>
<sequence length="43" mass="5144">MKRFRLWSKISIIISISQLLLAIFKEIQNYNKSKKHPSKNKRG</sequence>
<name>A0A1E7XBS8_9LACO</name>
<dbReference type="STRING" id="481719.LASUN_16750"/>
<gene>
    <name evidence="1" type="ORF">LASUN_16750</name>
</gene>
<dbReference type="AlphaFoldDB" id="A0A1E7XBS8"/>
<evidence type="ECO:0000313" key="1">
    <source>
        <dbReference type="EMBL" id="OFA10570.1"/>
    </source>
</evidence>
<reference evidence="1 2" key="1">
    <citation type="submission" date="2016-09" db="EMBL/GenBank/DDBJ databases">
        <title>Genome Sequence of Lactobacillus sunkii Strain CG01.</title>
        <authorList>
            <person name="Poehlein A."/>
            <person name="Gabris C."/>
            <person name="Bengelsdorf F.R."/>
            <person name="Duerre P."/>
            <person name="Daniel R."/>
        </authorList>
    </citation>
    <scope>NUCLEOTIDE SEQUENCE [LARGE SCALE GENOMIC DNA]</scope>
    <source>
        <strain evidence="1 2">CG_D</strain>
    </source>
</reference>
<dbReference type="Proteomes" id="UP000177010">
    <property type="component" value="Unassembled WGS sequence"/>
</dbReference>
<dbReference type="EMBL" id="MIQE01000018">
    <property type="protein sequence ID" value="OFA10570.1"/>
    <property type="molecule type" value="Genomic_DNA"/>
</dbReference>
<proteinExistence type="predicted"/>
<evidence type="ECO:0000313" key="2">
    <source>
        <dbReference type="Proteomes" id="UP000177010"/>
    </source>
</evidence>
<accession>A0A1E7XBS8</accession>
<protein>
    <submittedName>
        <fullName evidence="1">Uncharacterized protein</fullName>
    </submittedName>
</protein>
<comment type="caution">
    <text evidence="1">The sequence shown here is derived from an EMBL/GenBank/DDBJ whole genome shotgun (WGS) entry which is preliminary data.</text>
</comment>